<evidence type="ECO:0000256" key="1">
    <source>
        <dbReference type="SAM" id="SignalP"/>
    </source>
</evidence>
<evidence type="ECO:0000313" key="2">
    <source>
        <dbReference type="EMBL" id="MFH4980010.1"/>
    </source>
</evidence>
<feature type="chain" id="PRO_5044879984" description="Secreted protein" evidence="1">
    <location>
        <begin position="19"/>
        <end position="186"/>
    </location>
</feature>
<dbReference type="AlphaFoldDB" id="A0ABD6EUT8"/>
<name>A0ABD6EUT8_9BILA</name>
<evidence type="ECO:0008006" key="4">
    <source>
        <dbReference type="Google" id="ProtNLM"/>
    </source>
</evidence>
<gene>
    <name evidence="2" type="ORF">AB6A40_006719</name>
</gene>
<comment type="caution">
    <text evidence="2">The sequence shown here is derived from an EMBL/GenBank/DDBJ whole genome shotgun (WGS) entry which is preliminary data.</text>
</comment>
<dbReference type="Proteomes" id="UP001608902">
    <property type="component" value="Unassembled WGS sequence"/>
</dbReference>
<keyword evidence="1" id="KW-0732">Signal</keyword>
<protein>
    <recommendedName>
        <fullName evidence="4">Secreted protein</fullName>
    </recommendedName>
</protein>
<keyword evidence="3" id="KW-1185">Reference proteome</keyword>
<feature type="signal peptide" evidence="1">
    <location>
        <begin position="1"/>
        <end position="18"/>
    </location>
</feature>
<sequence length="186" mass="21493">MYQIALVVLLCVIEGSDGKTACVTPLSIMRCQITWMGHFRVRSIEKVCGDPHGTMKYILQVIEPFKGVSKGELIEKESPDRRFGGLCLRIGEEYVLSGIENKFDLCSQMLRDHEFIYKKMKEEQKQAIRKIDLDCSPLKPLKPEGPKPPERRLYDRELVLKVLELIERYGVEASRLRQQAMILPFH</sequence>
<reference evidence="2 3" key="1">
    <citation type="submission" date="2024-08" db="EMBL/GenBank/DDBJ databases">
        <title>Gnathostoma spinigerum genome.</title>
        <authorList>
            <person name="Gonzalez-Bertolin B."/>
            <person name="Monzon S."/>
            <person name="Zaballos A."/>
            <person name="Jimenez P."/>
            <person name="Dekumyoy P."/>
            <person name="Varona S."/>
            <person name="Cuesta I."/>
            <person name="Sumanam S."/>
            <person name="Adisakwattana P."/>
            <person name="Gasser R.B."/>
            <person name="Hernandez-Gonzalez A."/>
            <person name="Young N.D."/>
            <person name="Perteguer M.J."/>
        </authorList>
    </citation>
    <scope>NUCLEOTIDE SEQUENCE [LARGE SCALE GENOMIC DNA]</scope>
    <source>
        <strain evidence="2">AL3</strain>
        <tissue evidence="2">Liver</tissue>
    </source>
</reference>
<organism evidence="2 3">
    <name type="scientific">Gnathostoma spinigerum</name>
    <dbReference type="NCBI Taxonomy" id="75299"/>
    <lineage>
        <taxon>Eukaryota</taxon>
        <taxon>Metazoa</taxon>
        <taxon>Ecdysozoa</taxon>
        <taxon>Nematoda</taxon>
        <taxon>Chromadorea</taxon>
        <taxon>Rhabditida</taxon>
        <taxon>Spirurina</taxon>
        <taxon>Gnathostomatomorpha</taxon>
        <taxon>Gnathostomatoidea</taxon>
        <taxon>Gnathostomatidae</taxon>
        <taxon>Gnathostoma</taxon>
    </lineage>
</organism>
<evidence type="ECO:0000313" key="3">
    <source>
        <dbReference type="Proteomes" id="UP001608902"/>
    </source>
</evidence>
<accession>A0ABD6EUT8</accession>
<dbReference type="EMBL" id="JBGFUD010004929">
    <property type="protein sequence ID" value="MFH4980010.1"/>
    <property type="molecule type" value="Genomic_DNA"/>
</dbReference>
<proteinExistence type="predicted"/>